<dbReference type="AlphaFoldDB" id="A0AAE1WJC9"/>
<name>A0AAE1WJC9_9LAMI</name>
<evidence type="ECO:0000313" key="2">
    <source>
        <dbReference type="EMBL" id="KAK4394500.1"/>
    </source>
</evidence>
<evidence type="ECO:0000259" key="1">
    <source>
        <dbReference type="Pfam" id="PF13952"/>
    </source>
</evidence>
<dbReference type="InterPro" id="IPR025312">
    <property type="entry name" value="DUF4216"/>
</dbReference>
<reference evidence="2" key="1">
    <citation type="submission" date="2020-06" db="EMBL/GenBank/DDBJ databases">
        <authorList>
            <person name="Li T."/>
            <person name="Hu X."/>
            <person name="Zhang T."/>
            <person name="Song X."/>
            <person name="Zhang H."/>
            <person name="Dai N."/>
            <person name="Sheng W."/>
            <person name="Hou X."/>
            <person name="Wei L."/>
        </authorList>
    </citation>
    <scope>NUCLEOTIDE SEQUENCE</scope>
    <source>
        <strain evidence="2">K16</strain>
        <tissue evidence="2">Leaf</tissue>
    </source>
</reference>
<dbReference type="PANTHER" id="PTHR48258">
    <property type="entry name" value="DUF4218 DOMAIN-CONTAINING PROTEIN-RELATED"/>
    <property type="match status" value="1"/>
</dbReference>
<proteinExistence type="predicted"/>
<keyword evidence="3" id="KW-1185">Reference proteome</keyword>
<dbReference type="Pfam" id="PF13952">
    <property type="entry name" value="DUF4216"/>
    <property type="match status" value="1"/>
</dbReference>
<reference evidence="2" key="2">
    <citation type="journal article" date="2024" name="Plant">
        <title>Genomic evolution and insights into agronomic trait innovations of Sesamum species.</title>
        <authorList>
            <person name="Miao H."/>
            <person name="Wang L."/>
            <person name="Qu L."/>
            <person name="Liu H."/>
            <person name="Sun Y."/>
            <person name="Le M."/>
            <person name="Wang Q."/>
            <person name="Wei S."/>
            <person name="Zheng Y."/>
            <person name="Lin W."/>
            <person name="Duan Y."/>
            <person name="Cao H."/>
            <person name="Xiong S."/>
            <person name="Wang X."/>
            <person name="Wei L."/>
            <person name="Li C."/>
            <person name="Ma Q."/>
            <person name="Ju M."/>
            <person name="Zhao R."/>
            <person name="Li G."/>
            <person name="Mu C."/>
            <person name="Tian Q."/>
            <person name="Mei H."/>
            <person name="Zhang T."/>
            <person name="Gao T."/>
            <person name="Zhang H."/>
        </authorList>
    </citation>
    <scope>NUCLEOTIDE SEQUENCE</scope>
    <source>
        <strain evidence="2">K16</strain>
    </source>
</reference>
<protein>
    <recommendedName>
        <fullName evidence="1">DUF4216 domain-containing protein</fullName>
    </recommendedName>
</protein>
<gene>
    <name evidence="2" type="ORF">Sango_1604300</name>
</gene>
<feature type="domain" description="DUF4216" evidence="1">
    <location>
        <begin position="105"/>
        <end position="148"/>
    </location>
</feature>
<comment type="caution">
    <text evidence="2">The sequence shown here is derived from an EMBL/GenBank/DDBJ whole genome shotgun (WGS) entry which is preliminary data.</text>
</comment>
<organism evidence="2 3">
    <name type="scientific">Sesamum angolense</name>
    <dbReference type="NCBI Taxonomy" id="2727404"/>
    <lineage>
        <taxon>Eukaryota</taxon>
        <taxon>Viridiplantae</taxon>
        <taxon>Streptophyta</taxon>
        <taxon>Embryophyta</taxon>
        <taxon>Tracheophyta</taxon>
        <taxon>Spermatophyta</taxon>
        <taxon>Magnoliopsida</taxon>
        <taxon>eudicotyledons</taxon>
        <taxon>Gunneridae</taxon>
        <taxon>Pentapetalae</taxon>
        <taxon>asterids</taxon>
        <taxon>lamiids</taxon>
        <taxon>Lamiales</taxon>
        <taxon>Pedaliaceae</taxon>
        <taxon>Sesamum</taxon>
    </lineage>
</organism>
<dbReference type="PANTHER" id="PTHR48258:SF3">
    <property type="entry name" value="FK506-BINDING PROTEIN 4-LIKE ISOFORM X1"/>
    <property type="match status" value="1"/>
</dbReference>
<accession>A0AAE1WJC9</accession>
<dbReference type="EMBL" id="JACGWL010000009">
    <property type="protein sequence ID" value="KAK4394500.1"/>
    <property type="molecule type" value="Genomic_DNA"/>
</dbReference>
<sequence>MAQRPERHIIETYTLTNCEVVTPYYKSYLNKLYQYDHPDDPIIDRLVSTEFKDWFKRRTERQNTGKSIMNYGVCVNSSSYTDQRITGSYGIIEEVIQPTYPPIQNLHIVLFKCRWVDPVRGMKVHPCLHLVDVNFKKLYHKDDPFILA</sequence>
<dbReference type="Proteomes" id="UP001289374">
    <property type="component" value="Unassembled WGS sequence"/>
</dbReference>
<evidence type="ECO:0000313" key="3">
    <source>
        <dbReference type="Proteomes" id="UP001289374"/>
    </source>
</evidence>